<accession>A0A7G9T6A0</accession>
<protein>
    <recommendedName>
        <fullName evidence="4">DUF3955 domain-containing protein</fullName>
    </recommendedName>
</protein>
<organism evidence="2 3">
    <name type="scientific">Weissella diestrammenae</name>
    <dbReference type="NCBI Taxonomy" id="1162633"/>
    <lineage>
        <taxon>Bacteria</taxon>
        <taxon>Bacillati</taxon>
        <taxon>Bacillota</taxon>
        <taxon>Bacilli</taxon>
        <taxon>Lactobacillales</taxon>
        <taxon>Lactobacillaceae</taxon>
        <taxon>Weissella</taxon>
    </lineage>
</organism>
<evidence type="ECO:0000313" key="3">
    <source>
        <dbReference type="Proteomes" id="UP000515800"/>
    </source>
</evidence>
<dbReference type="KEGG" id="wdi:H9L19_01750"/>
<dbReference type="RefSeq" id="WP_187529457.1">
    <property type="nucleotide sequence ID" value="NZ_CP060724.1"/>
</dbReference>
<proteinExistence type="predicted"/>
<keyword evidence="1" id="KW-0472">Membrane</keyword>
<keyword evidence="3" id="KW-1185">Reference proteome</keyword>
<evidence type="ECO:0000256" key="1">
    <source>
        <dbReference type="SAM" id="Phobius"/>
    </source>
</evidence>
<evidence type="ECO:0000313" key="2">
    <source>
        <dbReference type="EMBL" id="QNN75625.1"/>
    </source>
</evidence>
<dbReference type="Proteomes" id="UP000515800">
    <property type="component" value="Chromosome"/>
</dbReference>
<keyword evidence="1" id="KW-1133">Transmembrane helix</keyword>
<sequence length="66" mass="7166">MKISNLIGMMAIFAGLLAFLIDNMVWASSDVEGVLNGYYILIPSGVILIIGGLAVLVLNYIRHKND</sequence>
<dbReference type="AlphaFoldDB" id="A0A7G9T6A0"/>
<evidence type="ECO:0008006" key="4">
    <source>
        <dbReference type="Google" id="ProtNLM"/>
    </source>
</evidence>
<dbReference type="EMBL" id="CP060724">
    <property type="protein sequence ID" value="QNN75625.1"/>
    <property type="molecule type" value="Genomic_DNA"/>
</dbReference>
<keyword evidence="1" id="KW-0812">Transmembrane</keyword>
<reference evidence="2 3" key="1">
    <citation type="submission" date="2020-08" db="EMBL/GenBank/DDBJ databases">
        <title>Genome sequence of Weissella diestrammenae KACC 16890T.</title>
        <authorList>
            <person name="Hyun D.-W."/>
            <person name="Bae J.-W."/>
        </authorList>
    </citation>
    <scope>NUCLEOTIDE SEQUENCE [LARGE SCALE GENOMIC DNA]</scope>
    <source>
        <strain evidence="2 3">KACC 16890</strain>
    </source>
</reference>
<gene>
    <name evidence="2" type="ORF">H9L19_01750</name>
</gene>
<feature type="transmembrane region" description="Helical" evidence="1">
    <location>
        <begin position="37"/>
        <end position="61"/>
    </location>
</feature>
<name>A0A7G9T6A0_9LACO</name>